<reference evidence="2 3" key="1">
    <citation type="journal article" date="2015" name="Proc. Natl. Acad. Sci. U.S.A.">
        <title>The resurrection genome of Boea hygrometrica: A blueprint for survival of dehydration.</title>
        <authorList>
            <person name="Xiao L."/>
            <person name="Yang G."/>
            <person name="Zhang L."/>
            <person name="Yang X."/>
            <person name="Zhao S."/>
            <person name="Ji Z."/>
            <person name="Zhou Q."/>
            <person name="Hu M."/>
            <person name="Wang Y."/>
            <person name="Chen M."/>
            <person name="Xu Y."/>
            <person name="Jin H."/>
            <person name="Xiao X."/>
            <person name="Hu G."/>
            <person name="Bao F."/>
            <person name="Hu Y."/>
            <person name="Wan P."/>
            <person name="Li L."/>
            <person name="Deng X."/>
            <person name="Kuang T."/>
            <person name="Xiang C."/>
            <person name="Zhu J.K."/>
            <person name="Oliver M.J."/>
            <person name="He Y."/>
        </authorList>
    </citation>
    <scope>NUCLEOTIDE SEQUENCE [LARGE SCALE GENOMIC DNA]</scope>
    <source>
        <strain evidence="3">cv. XS01</strain>
    </source>
</reference>
<evidence type="ECO:0000256" key="1">
    <source>
        <dbReference type="SAM" id="MobiDB-lite"/>
    </source>
</evidence>
<dbReference type="EMBL" id="KV018132">
    <property type="protein sequence ID" value="KZV17580.1"/>
    <property type="molecule type" value="Genomic_DNA"/>
</dbReference>
<protein>
    <recommendedName>
        <fullName evidence="4">Dystroglycan-like</fullName>
    </recommendedName>
</protein>
<gene>
    <name evidence="2" type="ORF">F511_25233</name>
</gene>
<organism evidence="2 3">
    <name type="scientific">Dorcoceras hygrometricum</name>
    <dbReference type="NCBI Taxonomy" id="472368"/>
    <lineage>
        <taxon>Eukaryota</taxon>
        <taxon>Viridiplantae</taxon>
        <taxon>Streptophyta</taxon>
        <taxon>Embryophyta</taxon>
        <taxon>Tracheophyta</taxon>
        <taxon>Spermatophyta</taxon>
        <taxon>Magnoliopsida</taxon>
        <taxon>eudicotyledons</taxon>
        <taxon>Gunneridae</taxon>
        <taxon>Pentapetalae</taxon>
        <taxon>asterids</taxon>
        <taxon>lamiids</taxon>
        <taxon>Lamiales</taxon>
        <taxon>Gesneriaceae</taxon>
        <taxon>Didymocarpoideae</taxon>
        <taxon>Trichosporeae</taxon>
        <taxon>Loxocarpinae</taxon>
        <taxon>Dorcoceras</taxon>
    </lineage>
</organism>
<feature type="region of interest" description="Disordered" evidence="1">
    <location>
        <begin position="574"/>
        <end position="605"/>
    </location>
</feature>
<evidence type="ECO:0008006" key="4">
    <source>
        <dbReference type="Google" id="ProtNLM"/>
    </source>
</evidence>
<keyword evidence="3" id="KW-1185">Reference proteome</keyword>
<name>A0A2Z7A8I1_9LAMI</name>
<dbReference type="AlphaFoldDB" id="A0A2Z7A8I1"/>
<dbReference type="Proteomes" id="UP000250235">
    <property type="component" value="Unassembled WGS sequence"/>
</dbReference>
<evidence type="ECO:0000313" key="3">
    <source>
        <dbReference type="Proteomes" id="UP000250235"/>
    </source>
</evidence>
<evidence type="ECO:0000313" key="2">
    <source>
        <dbReference type="EMBL" id="KZV17580.1"/>
    </source>
</evidence>
<accession>A0A2Z7A8I1</accession>
<proteinExistence type="predicted"/>
<sequence length="605" mass="66404">MASSFITKALQVNFDSFLEIQDNEGMVQMFRALEATRLHGFLRCPSVLYEQELEQFFDTTMVQDGDITCAVSEKYVAISEDRFAGIFNLPIDGLTDLSEVPNDLVLHARTLFSKSSVPVQFSCKKRLMKYEFRLLNDILAKSINVKAGSFDAVTHERFLMMTEIHLGIKVNWRKIIFEVLKEMADRTTKRAKGFAAQICVLSKGDPAVTLGEAKTFPPLKIISTKTVNTYIATNKTIDARGESDEPEVAKVAIVKNKSMSKKKSASIAEKDADDVHVEVVSEKAVPKKRPAAVSEATVVVAPISVVPAERPHARKQASKRKLRMIAGSDDEIVEKEPAVDKVVVEQKEQTSVDDVDTTLVPMGPVLGDSSIPRRIVDSVSYHISLPSPHQSPSTASSMHFNAEDISLGTDTVEQILLPTTAAPTTDLSEQFAQLRASISQLSIKQLQTQSSIGNLQNHLLSRIDDLEKAYANARTQQDQDLRGHFKSVCQEVQIQKTALSFEVHEFKQGVQAQSGIFSTDLATISKGRDLSKEFDDKLAVIRNALLEFRVETQGQLASLSTNLSELIAFVTKGRDDKKGEVGSSHGRGQPPPGDGGGSGSRSEPS</sequence>